<dbReference type="Pfam" id="PF16158">
    <property type="entry name" value="N_BRCA1_IG"/>
    <property type="match status" value="1"/>
</dbReference>
<dbReference type="AlphaFoldDB" id="A0A0E4G978"/>
<evidence type="ECO:0000313" key="4">
    <source>
        <dbReference type="Proteomes" id="UP000045545"/>
    </source>
</evidence>
<organism evidence="2 4">
    <name type="scientific">Syntrophomonas zehnderi OL-4</name>
    <dbReference type="NCBI Taxonomy" id="690567"/>
    <lineage>
        <taxon>Bacteria</taxon>
        <taxon>Bacillati</taxon>
        <taxon>Bacillota</taxon>
        <taxon>Clostridia</taxon>
        <taxon>Eubacteriales</taxon>
        <taxon>Syntrophomonadaceae</taxon>
        <taxon>Syntrophomonas</taxon>
    </lineage>
</organism>
<sequence>MVRINASEFFKKVYPYLNNQKNQGVFVTNCFIAAGSTVFTLPKLKTKQTSDNLEYQRMLYKGGRQITTDMKASFPDPFPLDSLSEFFADNIREDRLRDVMTAFAIPVSAESDRLLLSKSLASQFQLLIQSESNDVDDIVALKYQQLLLEPDTQPVKRLTPLYPGDSAWVLECKPQRSYMVHCYDKFQHMWVIRNNGSQTWRGRKLVFANCNEVRPRADINSIDIPDTPPGKDIKITTGFDARGSEGKFDCVWEMQDSDGENCFPNDMRKFNISINIKFKAD</sequence>
<dbReference type="RefSeq" id="WP_207642027.1">
    <property type="nucleotide sequence ID" value="NZ_CGIH01000004.1"/>
</dbReference>
<evidence type="ECO:0000313" key="2">
    <source>
        <dbReference type="EMBL" id="CFX07521.1"/>
    </source>
</evidence>
<evidence type="ECO:0000313" key="3">
    <source>
        <dbReference type="EMBL" id="CFX31838.1"/>
    </source>
</evidence>
<dbReference type="EMBL" id="CGIH01000018">
    <property type="protein sequence ID" value="CFX31838.1"/>
    <property type="molecule type" value="Genomic_DNA"/>
</dbReference>
<dbReference type="InterPro" id="IPR013783">
    <property type="entry name" value="Ig-like_fold"/>
</dbReference>
<evidence type="ECO:0000259" key="1">
    <source>
        <dbReference type="Pfam" id="PF16158"/>
    </source>
</evidence>
<reference evidence="2 4" key="1">
    <citation type="submission" date="2015-03" db="EMBL/GenBank/DDBJ databases">
        <authorList>
            <person name="Strepis Nikolaos"/>
        </authorList>
    </citation>
    <scope>NUCLEOTIDE SEQUENCE [LARGE SCALE GENOMIC DNA]</scope>
    <source>
        <strain evidence="2 4">OL-4</strain>
    </source>
</reference>
<name>A0A0E4G978_9FIRM</name>
<dbReference type="Gene3D" id="2.60.40.10">
    <property type="entry name" value="Immunoglobulins"/>
    <property type="match status" value="1"/>
</dbReference>
<proteinExistence type="predicted"/>
<protein>
    <submittedName>
        <fullName evidence="2">Uncharacterized</fullName>
    </submittedName>
</protein>
<dbReference type="STRING" id="690567.414"/>
<gene>
    <name evidence="2" type="ORF">414</name>
    <name evidence="3" type="ORF">977</name>
</gene>
<dbReference type="Proteomes" id="UP000045545">
    <property type="component" value="Unassembled WGS sequence"/>
</dbReference>
<accession>A0A0E4G978</accession>
<dbReference type="InterPro" id="IPR032350">
    <property type="entry name" value="Nbr1_FW"/>
</dbReference>
<keyword evidence="4" id="KW-1185">Reference proteome</keyword>
<dbReference type="EMBL" id="CGIH01000004">
    <property type="protein sequence ID" value="CFX07521.1"/>
    <property type="molecule type" value="Genomic_DNA"/>
</dbReference>
<dbReference type="SMR" id="A0A0E4G978"/>
<feature type="domain" description="Nbr1 FW" evidence="1">
    <location>
        <begin position="180"/>
        <end position="265"/>
    </location>
</feature>